<dbReference type="GO" id="GO:0022857">
    <property type="term" value="F:transmembrane transporter activity"/>
    <property type="evidence" value="ECO:0007669"/>
    <property type="project" value="UniProtKB-UniRule"/>
</dbReference>
<keyword evidence="1" id="KW-1003">Cell membrane</keyword>
<feature type="transmembrane region" description="Helical" evidence="1">
    <location>
        <begin position="213"/>
        <end position="237"/>
    </location>
</feature>
<feature type="transmembrane region" description="Helical" evidence="1">
    <location>
        <begin position="123"/>
        <end position="147"/>
    </location>
</feature>
<reference evidence="2" key="1">
    <citation type="submission" date="2019-02" db="EMBL/GenBank/DDBJ databases">
        <authorList>
            <person name="Gruber-Vodicka R. H."/>
            <person name="Seah K. B. B."/>
        </authorList>
    </citation>
    <scope>NUCLEOTIDE SEQUENCE</scope>
    <source>
        <strain evidence="4">BECK_SA2B12</strain>
        <strain evidence="2">BECK_SA2B15</strain>
        <strain evidence="3">BECK_SA2B20</strain>
    </source>
</reference>
<dbReference type="EMBL" id="CAADFI010000032">
    <property type="protein sequence ID" value="VFJ92667.1"/>
    <property type="molecule type" value="Genomic_DNA"/>
</dbReference>
<dbReference type="PANTHER" id="PTHR34300">
    <property type="entry name" value="QUEUOSINE PRECURSOR TRANSPORTER-RELATED"/>
    <property type="match status" value="1"/>
</dbReference>
<keyword evidence="1" id="KW-0472">Membrane</keyword>
<accession>A0A450UGC9</accession>
<dbReference type="AlphaFoldDB" id="A0A450UGC9"/>
<dbReference type="HAMAP" id="MF_02088">
    <property type="entry name" value="Q_prec_transport"/>
    <property type="match status" value="1"/>
</dbReference>
<dbReference type="PANTHER" id="PTHR34300:SF2">
    <property type="entry name" value="QUEUOSINE PRECURSOR TRANSPORTER-RELATED"/>
    <property type="match status" value="1"/>
</dbReference>
<evidence type="ECO:0000256" key="1">
    <source>
        <dbReference type="HAMAP-Rule" id="MF_02088"/>
    </source>
</evidence>
<protein>
    <recommendedName>
        <fullName evidence="1">Probable queuosine precursor transporter</fullName>
        <shortName evidence="1">Q precursor transporter</shortName>
    </recommendedName>
</protein>
<keyword evidence="1" id="KW-0812">Transmembrane</keyword>
<gene>
    <name evidence="2" type="ORF">BECKH772A_GA0070896_100333</name>
    <name evidence="3" type="ORF">BECKH772B_GA0070898_100323</name>
    <name evidence="4" type="ORF">BECKH772C_GA0070978_100323</name>
</gene>
<comment type="subcellular location">
    <subcellularLocation>
        <location evidence="1">Cell inner membrane</location>
        <topology evidence="1">Multi-pass membrane protein</topology>
    </subcellularLocation>
</comment>
<feature type="transmembrane region" description="Helical" evidence="1">
    <location>
        <begin position="54"/>
        <end position="78"/>
    </location>
</feature>
<name>A0A450UGC9_9GAMM</name>
<evidence type="ECO:0000313" key="3">
    <source>
        <dbReference type="EMBL" id="VFJ92667.1"/>
    </source>
</evidence>
<comment type="function">
    <text evidence="1">Involved in the import of queuosine (Q) precursors, required for Q precursor salvage.</text>
</comment>
<dbReference type="EMBL" id="CAADFJ010000032">
    <property type="protein sequence ID" value="VFJ99459.1"/>
    <property type="molecule type" value="Genomic_DNA"/>
</dbReference>
<feature type="transmembrane region" description="Helical" evidence="1">
    <location>
        <begin position="90"/>
        <end position="111"/>
    </location>
</feature>
<keyword evidence="1" id="KW-0997">Cell inner membrane</keyword>
<organism evidence="2">
    <name type="scientific">Candidatus Kentrum eta</name>
    <dbReference type="NCBI Taxonomy" id="2126337"/>
    <lineage>
        <taxon>Bacteria</taxon>
        <taxon>Pseudomonadati</taxon>
        <taxon>Pseudomonadota</taxon>
        <taxon>Gammaproteobacteria</taxon>
        <taxon>Candidatus Kentrum</taxon>
    </lineage>
</organism>
<dbReference type="GO" id="GO:0005886">
    <property type="term" value="C:plasma membrane"/>
    <property type="evidence" value="ECO:0007669"/>
    <property type="project" value="UniProtKB-SubCell"/>
</dbReference>
<dbReference type="NCBIfam" id="TIGR00697">
    <property type="entry name" value="queuosine precursor transporter"/>
    <property type="match status" value="1"/>
</dbReference>
<sequence length="254" mass="28672">MTFFSEHQDLLWATVVAVDLSLTLMMYRLFGKTGLYAVVVVNLILSNLQGPKLTIIFGLETSLGVILYAGIYFATDLLSEKYGRREANRAVMLGFATSVIVVVAMSVSLLFQPSPGKVLAEDAHRALTTLFAFTPHFVFGSLLVYLISQRLDVRIFHALKGKTCGRHLWLRNNLSTLTAQAVDTALYTTIVWWPLFLDRQPDLSMGEAFRMAYTLALAKYFFKVLIALVDTPFIYLARNWDVKSQDWRGEPDKD</sequence>
<dbReference type="EMBL" id="CAADFG010000033">
    <property type="protein sequence ID" value="VFJ91576.1"/>
    <property type="molecule type" value="Genomic_DNA"/>
</dbReference>
<dbReference type="InterPro" id="IPR003744">
    <property type="entry name" value="YhhQ"/>
</dbReference>
<proteinExistence type="inferred from homology"/>
<evidence type="ECO:0000313" key="4">
    <source>
        <dbReference type="EMBL" id="VFJ99459.1"/>
    </source>
</evidence>
<keyword evidence="1" id="KW-0813">Transport</keyword>
<keyword evidence="1" id="KW-1133">Transmembrane helix</keyword>
<feature type="transmembrane region" description="Helical" evidence="1">
    <location>
        <begin position="29"/>
        <end position="48"/>
    </location>
</feature>
<dbReference type="Pfam" id="PF02592">
    <property type="entry name" value="Vut_1"/>
    <property type="match status" value="1"/>
</dbReference>
<comment type="similarity">
    <text evidence="1">Belongs to the vitamin uptake transporter (VUT/ECF) (TC 2.A.88) family. Q precursor transporter subfamily.</text>
</comment>
<evidence type="ECO:0000313" key="2">
    <source>
        <dbReference type="EMBL" id="VFJ91576.1"/>
    </source>
</evidence>